<dbReference type="EMBL" id="CH940655">
    <property type="protein sequence ID" value="KRF82601.1"/>
    <property type="molecule type" value="Genomic_DNA"/>
</dbReference>
<dbReference type="InParanoid" id="B4MAF9"/>
<comment type="subcellular location">
    <subcellularLocation>
        <location evidence="1">Cell membrane</location>
        <topology evidence="1">Multi-pass membrane protein</topology>
    </subcellularLocation>
</comment>
<proteinExistence type="predicted"/>
<keyword evidence="4 8" id="KW-1133">Transmembrane helix</keyword>
<dbReference type="OMA" id="LAFPFHP"/>
<accession>B4MAF9</accession>
<evidence type="ECO:0000256" key="6">
    <source>
        <dbReference type="ARBA" id="ARBA00023170"/>
    </source>
</evidence>
<keyword evidence="2" id="KW-1003">Cell membrane</keyword>
<dbReference type="STRING" id="7244.B4MAF9"/>
<evidence type="ECO:0000256" key="9">
    <source>
        <dbReference type="SAM" id="SignalP"/>
    </source>
</evidence>
<dbReference type="Proteomes" id="UP000008792">
    <property type="component" value="Unassembled WGS sequence"/>
</dbReference>
<keyword evidence="14" id="KW-1185">Reference proteome</keyword>
<reference evidence="11 14" key="1">
    <citation type="journal article" date="2007" name="Nature">
        <title>Evolution of genes and genomes on the Drosophila phylogeny.</title>
        <authorList>
            <consortium name="Drosophila 12 Genomes Consortium"/>
            <person name="Clark A.G."/>
            <person name="Eisen M.B."/>
            <person name="Smith D.R."/>
            <person name="Bergman C.M."/>
            <person name="Oliver B."/>
            <person name="Markow T.A."/>
            <person name="Kaufman T.C."/>
            <person name="Kellis M."/>
            <person name="Gelbart W."/>
            <person name="Iyer V.N."/>
            <person name="Pollard D.A."/>
            <person name="Sackton T.B."/>
            <person name="Larracuente A.M."/>
            <person name="Singh N.D."/>
            <person name="Abad J.P."/>
            <person name="Abt D.N."/>
            <person name="Adryan B."/>
            <person name="Aguade M."/>
            <person name="Akashi H."/>
            <person name="Anderson W.W."/>
            <person name="Aquadro C.F."/>
            <person name="Ardell D.H."/>
            <person name="Arguello R."/>
            <person name="Artieri C.G."/>
            <person name="Barbash D.A."/>
            <person name="Barker D."/>
            <person name="Barsanti P."/>
            <person name="Batterham P."/>
            <person name="Batzoglou S."/>
            <person name="Begun D."/>
            <person name="Bhutkar A."/>
            <person name="Blanco E."/>
            <person name="Bosak S.A."/>
            <person name="Bradley R.K."/>
            <person name="Brand A.D."/>
            <person name="Brent M.R."/>
            <person name="Brooks A.N."/>
            <person name="Brown R.H."/>
            <person name="Butlin R.K."/>
            <person name="Caggese C."/>
            <person name="Calvi B.R."/>
            <person name="Bernardo de Carvalho A."/>
            <person name="Caspi A."/>
            <person name="Castrezana S."/>
            <person name="Celniker S.E."/>
            <person name="Chang J.L."/>
            <person name="Chapple C."/>
            <person name="Chatterji S."/>
            <person name="Chinwalla A."/>
            <person name="Civetta A."/>
            <person name="Clifton S.W."/>
            <person name="Comeron J.M."/>
            <person name="Costello J.C."/>
            <person name="Coyne J.A."/>
            <person name="Daub J."/>
            <person name="David R.G."/>
            <person name="Delcher A.L."/>
            <person name="Delehaunty K."/>
            <person name="Do C.B."/>
            <person name="Ebling H."/>
            <person name="Edwards K."/>
            <person name="Eickbush T."/>
            <person name="Evans J.D."/>
            <person name="Filipski A."/>
            <person name="Findeiss S."/>
            <person name="Freyhult E."/>
            <person name="Fulton L."/>
            <person name="Fulton R."/>
            <person name="Garcia A.C."/>
            <person name="Gardiner A."/>
            <person name="Garfield D.A."/>
            <person name="Garvin B.E."/>
            <person name="Gibson G."/>
            <person name="Gilbert D."/>
            <person name="Gnerre S."/>
            <person name="Godfrey J."/>
            <person name="Good R."/>
            <person name="Gotea V."/>
            <person name="Gravely B."/>
            <person name="Greenberg A.J."/>
            <person name="Griffiths-Jones S."/>
            <person name="Gross S."/>
            <person name="Guigo R."/>
            <person name="Gustafson E.A."/>
            <person name="Haerty W."/>
            <person name="Hahn M.W."/>
            <person name="Halligan D.L."/>
            <person name="Halpern A.L."/>
            <person name="Halter G.M."/>
            <person name="Han M.V."/>
            <person name="Heger A."/>
            <person name="Hillier L."/>
            <person name="Hinrichs A.S."/>
            <person name="Holmes I."/>
            <person name="Hoskins R.A."/>
            <person name="Hubisz M.J."/>
            <person name="Hultmark D."/>
            <person name="Huntley M.A."/>
            <person name="Jaffe D.B."/>
            <person name="Jagadeeshan S."/>
            <person name="Jeck W.R."/>
            <person name="Johnson J."/>
            <person name="Jones C.D."/>
            <person name="Jordan W.C."/>
            <person name="Karpen G.H."/>
            <person name="Kataoka E."/>
            <person name="Keightley P.D."/>
            <person name="Kheradpour P."/>
            <person name="Kirkness E.F."/>
            <person name="Koerich L.B."/>
            <person name="Kristiansen K."/>
            <person name="Kudrna D."/>
            <person name="Kulathinal R.J."/>
            <person name="Kumar S."/>
            <person name="Kwok R."/>
            <person name="Lander E."/>
            <person name="Langley C.H."/>
            <person name="Lapoint R."/>
            <person name="Lazzaro B.P."/>
            <person name="Lee S.J."/>
            <person name="Levesque L."/>
            <person name="Li R."/>
            <person name="Lin C.F."/>
            <person name="Lin M.F."/>
            <person name="Lindblad-Toh K."/>
            <person name="Llopart A."/>
            <person name="Long M."/>
            <person name="Low L."/>
            <person name="Lozovsky E."/>
            <person name="Lu J."/>
            <person name="Luo M."/>
            <person name="Machado C.A."/>
            <person name="Makalowski W."/>
            <person name="Marzo M."/>
            <person name="Matsuda M."/>
            <person name="Matzkin L."/>
            <person name="McAllister B."/>
            <person name="McBride C.S."/>
            <person name="McKernan B."/>
            <person name="McKernan K."/>
            <person name="Mendez-Lago M."/>
            <person name="Minx P."/>
            <person name="Mollenhauer M.U."/>
            <person name="Montooth K."/>
            <person name="Mount S.M."/>
            <person name="Mu X."/>
            <person name="Myers E."/>
            <person name="Negre B."/>
            <person name="Newfeld S."/>
            <person name="Nielsen R."/>
            <person name="Noor M.A."/>
            <person name="O'Grady P."/>
            <person name="Pachter L."/>
            <person name="Papaceit M."/>
            <person name="Parisi M.J."/>
            <person name="Parisi M."/>
            <person name="Parts L."/>
            <person name="Pedersen J.S."/>
            <person name="Pesole G."/>
            <person name="Phillippy A.M."/>
            <person name="Ponting C.P."/>
            <person name="Pop M."/>
            <person name="Porcelli D."/>
            <person name="Powell J.R."/>
            <person name="Prohaska S."/>
            <person name="Pruitt K."/>
            <person name="Puig M."/>
            <person name="Quesneville H."/>
            <person name="Ram K.R."/>
            <person name="Rand D."/>
            <person name="Rasmussen M.D."/>
            <person name="Reed L.K."/>
            <person name="Reenan R."/>
            <person name="Reily A."/>
            <person name="Remington K.A."/>
            <person name="Rieger T.T."/>
            <person name="Ritchie M.G."/>
            <person name="Robin C."/>
            <person name="Rogers Y.H."/>
            <person name="Rohde C."/>
            <person name="Rozas J."/>
            <person name="Rubenfield M.J."/>
            <person name="Ruiz A."/>
            <person name="Russo S."/>
            <person name="Salzberg S.L."/>
            <person name="Sanchez-Gracia A."/>
            <person name="Saranga D.J."/>
            <person name="Sato H."/>
            <person name="Schaeffer S.W."/>
            <person name="Schatz M.C."/>
            <person name="Schlenke T."/>
            <person name="Schwartz R."/>
            <person name="Segarra C."/>
            <person name="Singh R.S."/>
            <person name="Sirot L."/>
            <person name="Sirota M."/>
            <person name="Sisneros N.B."/>
            <person name="Smith C.D."/>
            <person name="Smith T.F."/>
            <person name="Spieth J."/>
            <person name="Stage D.E."/>
            <person name="Stark A."/>
            <person name="Stephan W."/>
            <person name="Strausberg R.L."/>
            <person name="Strempel S."/>
            <person name="Sturgill D."/>
            <person name="Sutton G."/>
            <person name="Sutton G.G."/>
            <person name="Tao W."/>
            <person name="Teichmann S."/>
            <person name="Tobari Y.N."/>
            <person name="Tomimura Y."/>
            <person name="Tsolas J.M."/>
            <person name="Valente V.L."/>
            <person name="Venter E."/>
            <person name="Venter J.C."/>
            <person name="Vicario S."/>
            <person name="Vieira F.G."/>
            <person name="Vilella A.J."/>
            <person name="Villasante A."/>
            <person name="Walenz B."/>
            <person name="Wang J."/>
            <person name="Wasserman M."/>
            <person name="Watts T."/>
            <person name="Wilson D."/>
            <person name="Wilson R.K."/>
            <person name="Wing R.A."/>
            <person name="Wolfner M.F."/>
            <person name="Wong A."/>
            <person name="Wong G.K."/>
            <person name="Wu C.I."/>
            <person name="Wu G."/>
            <person name="Yamamoto D."/>
            <person name="Yang H.P."/>
            <person name="Yang S.P."/>
            <person name="Yorke J.A."/>
            <person name="Yoshida K."/>
            <person name="Zdobnov E."/>
            <person name="Zhang P."/>
            <person name="Zhang Y."/>
            <person name="Zimin A.V."/>
            <person name="Baldwin J."/>
            <person name="Abdouelleil A."/>
            <person name="Abdulkadir J."/>
            <person name="Abebe A."/>
            <person name="Abera B."/>
            <person name="Abreu J."/>
            <person name="Acer S.C."/>
            <person name="Aftuck L."/>
            <person name="Alexander A."/>
            <person name="An P."/>
            <person name="Anderson E."/>
            <person name="Anderson S."/>
            <person name="Arachi H."/>
            <person name="Azer M."/>
            <person name="Bachantsang P."/>
            <person name="Barry A."/>
            <person name="Bayul T."/>
            <person name="Berlin A."/>
            <person name="Bessette D."/>
            <person name="Bloom T."/>
            <person name="Blye J."/>
            <person name="Boguslavskiy L."/>
            <person name="Bonnet C."/>
            <person name="Boukhgalter B."/>
            <person name="Bourzgui I."/>
            <person name="Brown A."/>
            <person name="Cahill P."/>
            <person name="Channer S."/>
            <person name="Cheshatsang Y."/>
            <person name="Chuda L."/>
            <person name="Citroen M."/>
            <person name="Collymore A."/>
            <person name="Cooke P."/>
            <person name="Costello M."/>
            <person name="D'Aco K."/>
            <person name="Daza R."/>
            <person name="De Haan G."/>
            <person name="DeGray S."/>
            <person name="DeMaso C."/>
            <person name="Dhargay N."/>
            <person name="Dooley K."/>
            <person name="Dooley E."/>
            <person name="Doricent M."/>
            <person name="Dorje P."/>
            <person name="Dorjee K."/>
            <person name="Dupes A."/>
            <person name="Elong R."/>
            <person name="Falk J."/>
            <person name="Farina A."/>
            <person name="Faro S."/>
            <person name="Ferguson D."/>
            <person name="Fisher S."/>
            <person name="Foley C.D."/>
            <person name="Franke A."/>
            <person name="Friedrich D."/>
            <person name="Gadbois L."/>
            <person name="Gearin G."/>
            <person name="Gearin C.R."/>
            <person name="Giannoukos G."/>
            <person name="Goode T."/>
            <person name="Graham J."/>
            <person name="Grandbois E."/>
            <person name="Grewal S."/>
            <person name="Gyaltsen K."/>
            <person name="Hafez N."/>
            <person name="Hagos B."/>
            <person name="Hall J."/>
            <person name="Henson C."/>
            <person name="Hollinger A."/>
            <person name="Honan T."/>
            <person name="Huard M.D."/>
            <person name="Hughes L."/>
            <person name="Hurhula B."/>
            <person name="Husby M.E."/>
            <person name="Kamat A."/>
            <person name="Kanga B."/>
            <person name="Kashin S."/>
            <person name="Khazanovich D."/>
            <person name="Kisner P."/>
            <person name="Lance K."/>
            <person name="Lara M."/>
            <person name="Lee W."/>
            <person name="Lennon N."/>
            <person name="Letendre F."/>
            <person name="LeVine R."/>
            <person name="Lipovsky A."/>
            <person name="Liu X."/>
            <person name="Liu J."/>
            <person name="Liu S."/>
            <person name="Lokyitsang T."/>
            <person name="Lokyitsang Y."/>
            <person name="Lubonja R."/>
            <person name="Lui A."/>
            <person name="MacDonald P."/>
            <person name="Magnisalis V."/>
            <person name="Maru K."/>
            <person name="Matthews C."/>
            <person name="McCusker W."/>
            <person name="McDonough S."/>
            <person name="Mehta T."/>
            <person name="Meldrim J."/>
            <person name="Meneus L."/>
            <person name="Mihai O."/>
            <person name="Mihalev A."/>
            <person name="Mihova T."/>
            <person name="Mittelman R."/>
            <person name="Mlenga V."/>
            <person name="Montmayeur A."/>
            <person name="Mulrain L."/>
            <person name="Navidi A."/>
            <person name="Naylor J."/>
            <person name="Negash T."/>
            <person name="Nguyen T."/>
            <person name="Nguyen N."/>
            <person name="Nicol R."/>
            <person name="Norbu C."/>
            <person name="Norbu N."/>
            <person name="Novod N."/>
            <person name="O'Neill B."/>
            <person name="Osman S."/>
            <person name="Markiewicz E."/>
            <person name="Oyono O.L."/>
            <person name="Patti C."/>
            <person name="Phunkhang P."/>
            <person name="Pierre F."/>
            <person name="Priest M."/>
            <person name="Raghuraman S."/>
            <person name="Rege F."/>
            <person name="Reyes R."/>
            <person name="Rise C."/>
            <person name="Rogov P."/>
            <person name="Ross K."/>
            <person name="Ryan E."/>
            <person name="Settipalli S."/>
            <person name="Shea T."/>
            <person name="Sherpa N."/>
            <person name="Shi L."/>
            <person name="Shih D."/>
            <person name="Sparrow T."/>
            <person name="Spaulding J."/>
            <person name="Stalker J."/>
            <person name="Stange-Thomann N."/>
            <person name="Stavropoulos S."/>
            <person name="Stone C."/>
            <person name="Strader C."/>
            <person name="Tesfaye S."/>
            <person name="Thomson T."/>
            <person name="Thoulutsang Y."/>
            <person name="Thoulutsang D."/>
            <person name="Topham K."/>
            <person name="Topping I."/>
            <person name="Tsamla T."/>
            <person name="Vassiliev H."/>
            <person name="Vo A."/>
            <person name="Wangchuk T."/>
            <person name="Wangdi T."/>
            <person name="Weiand M."/>
            <person name="Wilkinson J."/>
            <person name="Wilson A."/>
            <person name="Yadav S."/>
            <person name="Young G."/>
            <person name="Yu Q."/>
            <person name="Zembek L."/>
            <person name="Zhong D."/>
            <person name="Zimmer A."/>
            <person name="Zwirko Z."/>
            <person name="Jaffe D.B."/>
            <person name="Alvarez P."/>
            <person name="Brockman W."/>
            <person name="Butler J."/>
            <person name="Chin C."/>
            <person name="Gnerre S."/>
            <person name="Grabherr M."/>
            <person name="Kleber M."/>
            <person name="Mauceli E."/>
            <person name="MacCallum I."/>
        </authorList>
    </citation>
    <scope>NUCLEOTIDE SEQUENCE [LARGE SCALE GENOMIC DNA]</scope>
    <source>
        <strain evidence="11">TSC#15010-1051.87</strain>
        <strain evidence="14">Tucson 15010-1051.87</strain>
    </source>
</reference>
<dbReference type="AlphaFoldDB" id="B4MAF9"/>
<feature type="signal peptide" evidence="9">
    <location>
        <begin position="1"/>
        <end position="25"/>
    </location>
</feature>
<feature type="transmembrane region" description="Helical" evidence="8">
    <location>
        <begin position="607"/>
        <end position="629"/>
    </location>
</feature>
<evidence type="ECO:0000256" key="1">
    <source>
        <dbReference type="ARBA" id="ARBA00004651"/>
    </source>
</evidence>
<protein>
    <submittedName>
        <fullName evidence="11">Uncharacterized protein, isoform A</fullName>
    </submittedName>
    <submittedName>
        <fullName evidence="12">Uncharacterized protein, isoform B</fullName>
    </submittedName>
    <submittedName>
        <fullName evidence="13">Uncharacterized protein, isoform C</fullName>
    </submittedName>
</protein>
<evidence type="ECO:0000256" key="3">
    <source>
        <dbReference type="ARBA" id="ARBA00022692"/>
    </source>
</evidence>
<feature type="transmembrane region" description="Helical" evidence="8">
    <location>
        <begin position="391"/>
        <end position="410"/>
    </location>
</feature>
<dbReference type="InterPro" id="IPR056198">
    <property type="entry name" value="LBD_receptor"/>
</dbReference>
<reference evidence="11" key="2">
    <citation type="journal article" date="2008" name="Bioinformatics">
        <title>Assembly reconciliation.</title>
        <authorList>
            <person name="Zimin A.V."/>
            <person name="Smith D.R."/>
            <person name="Sutton G."/>
            <person name="Yorke J.A."/>
        </authorList>
    </citation>
    <scope>NUCLEOTIDE SEQUENCE</scope>
    <source>
        <strain evidence="11">TSC#15010-1051.87</strain>
    </source>
</reference>
<dbReference type="InterPro" id="IPR052192">
    <property type="entry name" value="Insect_Ionotropic_Sensory_Rcpt"/>
</dbReference>
<keyword evidence="7" id="KW-0325">Glycoprotein</keyword>
<keyword evidence="9" id="KW-0732">Signal</keyword>
<dbReference type="EMBL" id="CH940655">
    <property type="protein sequence ID" value="KRF82600.1"/>
    <property type="molecule type" value="Genomic_DNA"/>
</dbReference>
<evidence type="ECO:0000259" key="10">
    <source>
        <dbReference type="Pfam" id="PF24061"/>
    </source>
</evidence>
<dbReference type="PANTHER" id="PTHR42643:SF37">
    <property type="entry name" value="IONOTROPIC RECEPTOR 11A-RELATED"/>
    <property type="match status" value="1"/>
</dbReference>
<evidence type="ECO:0000313" key="12">
    <source>
        <dbReference type="EMBL" id="KRF82600.1"/>
    </source>
</evidence>
<gene>
    <name evidence="11" type="primary">Dvir\GJ15673</name>
    <name evidence="11" type="ORF">Dvir_GJ15673</name>
</gene>
<dbReference type="eggNOG" id="KOG1052">
    <property type="taxonomic scope" value="Eukaryota"/>
</dbReference>
<dbReference type="SUPFAM" id="SSF53850">
    <property type="entry name" value="Periplasmic binding protein-like II"/>
    <property type="match status" value="1"/>
</dbReference>
<evidence type="ECO:0000313" key="11">
    <source>
        <dbReference type="EMBL" id="EDW66218.1"/>
    </source>
</evidence>
<dbReference type="PANTHER" id="PTHR42643">
    <property type="entry name" value="IONOTROPIC RECEPTOR 20A-RELATED"/>
    <property type="match status" value="1"/>
</dbReference>
<dbReference type="EMBL" id="CH940655">
    <property type="protein sequence ID" value="EDW66218.1"/>
    <property type="molecule type" value="Genomic_DNA"/>
</dbReference>
<dbReference type="OrthoDB" id="7739311at2759"/>
<dbReference type="GO" id="GO:0005886">
    <property type="term" value="C:plasma membrane"/>
    <property type="evidence" value="ECO:0007669"/>
    <property type="project" value="UniProtKB-SubCell"/>
</dbReference>
<reference evidence="11" key="3">
    <citation type="submission" date="2008-06" db="EMBL/GenBank/DDBJ databases">
        <authorList>
            <consortium name="FlyBase"/>
        </authorList>
    </citation>
    <scope>NUCLEOTIDE SEQUENCE</scope>
    <source>
        <strain evidence="11">TSC#15010-1051.87</strain>
    </source>
</reference>
<evidence type="ECO:0000256" key="8">
    <source>
        <dbReference type="SAM" id="Phobius"/>
    </source>
</evidence>
<evidence type="ECO:0000313" key="14">
    <source>
        <dbReference type="Proteomes" id="UP000008792"/>
    </source>
</evidence>
<evidence type="ECO:0000256" key="7">
    <source>
        <dbReference type="ARBA" id="ARBA00023180"/>
    </source>
</evidence>
<name>B4MAF9_DROVI</name>
<evidence type="ECO:0000256" key="5">
    <source>
        <dbReference type="ARBA" id="ARBA00023136"/>
    </source>
</evidence>
<evidence type="ECO:0000256" key="2">
    <source>
        <dbReference type="ARBA" id="ARBA00022475"/>
    </source>
</evidence>
<feature type="domain" description="Putative ionotropic receptor ligand binding" evidence="10">
    <location>
        <begin position="32"/>
        <end position="213"/>
    </location>
</feature>
<keyword evidence="3 8" id="KW-0812">Transmembrane</keyword>
<evidence type="ECO:0000313" key="13">
    <source>
        <dbReference type="EMBL" id="KRF82601.1"/>
    </source>
</evidence>
<evidence type="ECO:0000256" key="4">
    <source>
        <dbReference type="ARBA" id="ARBA00022989"/>
    </source>
</evidence>
<organism evidence="11 14">
    <name type="scientific">Drosophila virilis</name>
    <name type="common">Fruit fly</name>
    <dbReference type="NCBI Taxonomy" id="7244"/>
    <lineage>
        <taxon>Eukaryota</taxon>
        <taxon>Metazoa</taxon>
        <taxon>Ecdysozoa</taxon>
        <taxon>Arthropoda</taxon>
        <taxon>Hexapoda</taxon>
        <taxon>Insecta</taxon>
        <taxon>Pterygota</taxon>
        <taxon>Neoptera</taxon>
        <taxon>Endopterygota</taxon>
        <taxon>Diptera</taxon>
        <taxon>Brachycera</taxon>
        <taxon>Muscomorpha</taxon>
        <taxon>Ephydroidea</taxon>
        <taxon>Drosophilidae</taxon>
        <taxon>Drosophila</taxon>
    </lineage>
</organism>
<keyword evidence="5 8" id="KW-0472">Membrane</keyword>
<dbReference type="FunCoup" id="B4MAF9">
    <property type="interactions" value="6"/>
</dbReference>
<dbReference type="Gene3D" id="1.10.287.70">
    <property type="match status" value="1"/>
</dbReference>
<keyword evidence="6" id="KW-0675">Receptor</keyword>
<dbReference type="KEGG" id="dvi:6634657"/>
<dbReference type="HOGENOM" id="CLU_424713_0_0_1"/>
<feature type="chain" id="PRO_5014298930" evidence="9">
    <location>
        <begin position="26"/>
        <end position="631"/>
    </location>
</feature>
<dbReference type="Pfam" id="PF24061">
    <property type="entry name" value="LBD_receptor"/>
    <property type="match status" value="1"/>
</dbReference>
<sequence length="631" mass="72278">MRRGMRLIVCQAALLLLLLLQLTTATMTTTTTSTLDTLALAVAQVLHQSEMSRCQTLYVHMEYSALSARPQLLELLARLLHALPAATLQPRCLFQQRPMEYRPYEHAVLLLVDDMRALRRLYAELGATGNLAYTLVYMLEPQPTLAMQLMWSRSVLNVGLLLPDSQQLLLLSYFPYGAAADGCRRIRASVVNRFLTALGRWASDVYFPAKLDNFFGCTLTCATWPDMPYLVRRADGTFLGIEGALLQFMADNLNFSVGLYWLNESQVRDTFNESGWVFEQIFSMAEYALGGFHYKPNERSEVPYSQSTYYFMSHIMLVTNLPSAYSAYEKLAFPFHPFLWQAICLVLALGCLSLWLLQRFWKQLPQHPYYQLLVLTMGGNLLPRELPQRSACRLLLIIWLLCAWVLRSAYQSGMYQLLRQDTQRNPPQTIAEVLAQRYTIQLVAGNAERWLESLPELSAQPLRQLEASELQSFAGLAARSGSDERVAIITPYEYFGYFRKVHPMSRRLHLVRERIFTQQLAFNVRRHSHLVGVLNRQIMRAHSHGFLEHWTRQYVSAVDESDESIARIAAIPYETVNGQQPEGEQRLREDEPVSAKLLVLSFKELAALFWLTLWALLCASLVFGLELLLHK</sequence>
<feature type="transmembrane region" description="Helical" evidence="8">
    <location>
        <begin position="338"/>
        <end position="357"/>
    </location>
</feature>